<comment type="caution">
    <text evidence="1">The sequence shown here is derived from an EMBL/GenBank/DDBJ whole genome shotgun (WGS) entry which is preliminary data.</text>
</comment>
<name>A0ABS9L4A8_9MICC</name>
<protein>
    <submittedName>
        <fullName evidence="1">Uncharacterized protein</fullName>
    </submittedName>
</protein>
<dbReference type="Proteomes" id="UP001165368">
    <property type="component" value="Unassembled WGS sequence"/>
</dbReference>
<gene>
    <name evidence="1" type="ORF">LVY72_06115</name>
</gene>
<reference evidence="1" key="1">
    <citation type="submission" date="2022-01" db="EMBL/GenBank/DDBJ databases">
        <authorList>
            <person name="Jo J.-H."/>
            <person name="Im W.-T."/>
        </authorList>
    </citation>
    <scope>NUCLEOTIDE SEQUENCE</scope>
    <source>
        <strain evidence="1">I2-34</strain>
    </source>
</reference>
<proteinExistence type="predicted"/>
<organism evidence="1 2">
    <name type="scientific">Arthrobacter hankyongi</name>
    <dbReference type="NCBI Taxonomy" id="2904801"/>
    <lineage>
        <taxon>Bacteria</taxon>
        <taxon>Bacillati</taxon>
        <taxon>Actinomycetota</taxon>
        <taxon>Actinomycetes</taxon>
        <taxon>Micrococcales</taxon>
        <taxon>Micrococcaceae</taxon>
        <taxon>Arthrobacter</taxon>
    </lineage>
</organism>
<evidence type="ECO:0000313" key="2">
    <source>
        <dbReference type="Proteomes" id="UP001165368"/>
    </source>
</evidence>
<dbReference type="EMBL" id="JAKLTQ010000003">
    <property type="protein sequence ID" value="MCG2621491.1"/>
    <property type="molecule type" value="Genomic_DNA"/>
</dbReference>
<dbReference type="RefSeq" id="WP_237818765.1">
    <property type="nucleotide sequence ID" value="NZ_JAKLTQ010000003.1"/>
</dbReference>
<sequence>MAFTWPLLRRGAARRTGSGAAGSGTAETRRLIRSLERTYPGSRAEATSTDKVRLVLPGGDVLTFYVNR</sequence>
<evidence type="ECO:0000313" key="1">
    <source>
        <dbReference type="EMBL" id="MCG2621491.1"/>
    </source>
</evidence>
<keyword evidence="2" id="KW-1185">Reference proteome</keyword>
<accession>A0ABS9L4A8</accession>